<reference evidence="2 3" key="1">
    <citation type="submission" date="2008-10" db="EMBL/GenBank/DDBJ databases">
        <title>Draft genome sequence of Bacteroides dorei (DSM 17855).</title>
        <authorList>
            <person name="Sudarsanam P."/>
            <person name="Ley R."/>
            <person name="Guruge J."/>
            <person name="Turnbaugh P.J."/>
            <person name="Mahowald M."/>
            <person name="Liep D."/>
            <person name="Gordon J."/>
        </authorList>
    </citation>
    <scope>NUCLEOTIDE SEQUENCE [LARGE SCALE GENOMIC DNA]</scope>
    <source>
        <strain evidence="2 3">DSM 17855</strain>
    </source>
</reference>
<evidence type="ECO:0000256" key="1">
    <source>
        <dbReference type="SAM" id="MobiDB-lite"/>
    </source>
</evidence>
<gene>
    <name evidence="2" type="ORF">BACDOR_01590</name>
</gene>
<accession>B6VW97</accession>
<dbReference type="Proteomes" id="UP000004849">
    <property type="component" value="Unassembled WGS sequence"/>
</dbReference>
<name>B6VW97_9BACT</name>
<dbReference type="AlphaFoldDB" id="B6VW97"/>
<evidence type="ECO:0000313" key="3">
    <source>
        <dbReference type="Proteomes" id="UP000004849"/>
    </source>
</evidence>
<proteinExistence type="predicted"/>
<protein>
    <submittedName>
        <fullName evidence="2">Uncharacterized protein</fullName>
    </submittedName>
</protein>
<evidence type="ECO:0000313" key="2">
    <source>
        <dbReference type="EMBL" id="EEB26059.1"/>
    </source>
</evidence>
<feature type="region of interest" description="Disordered" evidence="1">
    <location>
        <begin position="21"/>
        <end position="43"/>
    </location>
</feature>
<feature type="compositionally biased region" description="Basic and acidic residues" evidence="1">
    <location>
        <begin position="21"/>
        <end position="32"/>
    </location>
</feature>
<reference evidence="2 3" key="2">
    <citation type="submission" date="2008-10" db="EMBL/GenBank/DDBJ databases">
        <authorList>
            <person name="Fulton L."/>
            <person name="Clifton S."/>
            <person name="Fulton B."/>
            <person name="Xu J."/>
            <person name="Minx P."/>
            <person name="Pepin K.H."/>
            <person name="Johnson M."/>
            <person name="Thiruvilangam P."/>
            <person name="Bhonagiri V."/>
            <person name="Nash W.E."/>
            <person name="Mardis E.R."/>
            <person name="Wilson R.K."/>
        </authorList>
    </citation>
    <scope>NUCLEOTIDE SEQUENCE [LARGE SCALE GENOMIC DNA]</scope>
    <source>
        <strain evidence="2 3">DSM 17855</strain>
    </source>
</reference>
<dbReference type="HOGENOM" id="CLU_3229527_0_0_10"/>
<sequence>MYVNLHVLSFKFATKVKMEGRAAGKENAEAGKRRSKKGKMHPE</sequence>
<organism evidence="2 3">
    <name type="scientific">Phocaeicola dorei DSM 17855</name>
    <dbReference type="NCBI Taxonomy" id="483217"/>
    <lineage>
        <taxon>Bacteria</taxon>
        <taxon>Pseudomonadati</taxon>
        <taxon>Bacteroidota</taxon>
        <taxon>Bacteroidia</taxon>
        <taxon>Bacteroidales</taxon>
        <taxon>Bacteroidaceae</taxon>
        <taxon>Phocaeicola</taxon>
    </lineage>
</organism>
<dbReference type="EMBL" id="ABWZ01000029">
    <property type="protein sequence ID" value="EEB26059.1"/>
    <property type="molecule type" value="Genomic_DNA"/>
</dbReference>
<feature type="compositionally biased region" description="Basic residues" evidence="1">
    <location>
        <begin position="33"/>
        <end position="43"/>
    </location>
</feature>